<dbReference type="GO" id="GO:0102042">
    <property type="term" value="F:dehydroquinate synthase activity"/>
    <property type="evidence" value="ECO:0007669"/>
    <property type="project" value="UniProtKB-EC"/>
</dbReference>
<dbReference type="GO" id="GO:0008652">
    <property type="term" value="P:amino acid biosynthetic process"/>
    <property type="evidence" value="ECO:0007669"/>
    <property type="project" value="UniProtKB-KW"/>
</dbReference>
<evidence type="ECO:0000256" key="5">
    <source>
        <dbReference type="HAMAP-Rule" id="MF_01244"/>
    </source>
</evidence>
<dbReference type="KEGG" id="mefw:F1737_11250"/>
<dbReference type="GO" id="GO:0051287">
    <property type="term" value="F:NAD binding"/>
    <property type="evidence" value="ECO:0007669"/>
    <property type="project" value="UniProtKB-UniRule"/>
</dbReference>
<accession>A0AA97I458</accession>
<feature type="domain" description="3-dehydroquinate synthase N-terminal" evidence="6">
    <location>
        <begin position="3"/>
        <end position="142"/>
    </location>
</feature>
<feature type="domain" description="3-dehydroquinate synthase C-terminal" evidence="7">
    <location>
        <begin position="155"/>
        <end position="329"/>
    </location>
</feature>
<evidence type="ECO:0000256" key="3">
    <source>
        <dbReference type="ARBA" id="ARBA00023027"/>
    </source>
</evidence>
<dbReference type="Pfam" id="PF01959">
    <property type="entry name" value="DHQS"/>
    <property type="match status" value="1"/>
</dbReference>
<dbReference type="GO" id="GO:0003856">
    <property type="term" value="F:3-dehydroquinate synthase activity"/>
    <property type="evidence" value="ECO:0007669"/>
    <property type="project" value="InterPro"/>
</dbReference>
<dbReference type="AlphaFoldDB" id="A0AA97I458"/>
<dbReference type="InterPro" id="IPR030960">
    <property type="entry name" value="DHQS/DOIS_N"/>
</dbReference>
<dbReference type="NCBIfam" id="NF002627">
    <property type="entry name" value="PRK02290.1-5"/>
    <property type="match status" value="1"/>
</dbReference>
<dbReference type="InterPro" id="IPR056179">
    <property type="entry name" value="DHQS_C"/>
</dbReference>
<evidence type="ECO:0000313" key="8">
    <source>
        <dbReference type="EMBL" id="WOF17368.1"/>
    </source>
</evidence>
<name>A0AA97I458_9EURY</name>
<dbReference type="HAMAP" id="MF_01244">
    <property type="entry name" value="Arch_DHQ_synthase"/>
    <property type="match status" value="1"/>
</dbReference>
<dbReference type="PANTHER" id="PTHR33563:SF1">
    <property type="entry name" value="3-DEHYDROQUINATE SYNTHASE"/>
    <property type="match status" value="1"/>
</dbReference>
<dbReference type="GO" id="GO:0009073">
    <property type="term" value="P:aromatic amino acid family biosynthetic process"/>
    <property type="evidence" value="ECO:0007669"/>
    <property type="project" value="UniProtKB-UniRule"/>
</dbReference>
<gene>
    <name evidence="5" type="primary">aroB'</name>
    <name evidence="8" type="ORF">F1737_11250</name>
</gene>
<evidence type="ECO:0000256" key="2">
    <source>
        <dbReference type="ARBA" id="ARBA00023002"/>
    </source>
</evidence>
<evidence type="ECO:0000256" key="1">
    <source>
        <dbReference type="ARBA" id="ARBA00022605"/>
    </source>
</evidence>
<evidence type="ECO:0000256" key="4">
    <source>
        <dbReference type="ARBA" id="ARBA00023141"/>
    </source>
</evidence>
<comment type="catalytic activity">
    <reaction evidence="5">
        <text>2-amino-2,3,7-trideoxy-D-lyxo-hept-6-ulosonate + NAD(+) + H2O = 3-dehydroquinate + NH4(+) + NADH + H(+)</text>
        <dbReference type="Rhea" id="RHEA:25956"/>
        <dbReference type="ChEBI" id="CHEBI:15377"/>
        <dbReference type="ChEBI" id="CHEBI:15378"/>
        <dbReference type="ChEBI" id="CHEBI:28938"/>
        <dbReference type="ChEBI" id="CHEBI:32364"/>
        <dbReference type="ChEBI" id="CHEBI:57540"/>
        <dbReference type="ChEBI" id="CHEBI:57945"/>
        <dbReference type="ChEBI" id="CHEBI:58859"/>
        <dbReference type="EC" id="1.4.1.24"/>
    </reaction>
</comment>
<evidence type="ECO:0000259" key="7">
    <source>
        <dbReference type="Pfam" id="PF26558"/>
    </source>
</evidence>
<protein>
    <recommendedName>
        <fullName evidence="5">3-dehydroquinate synthase</fullName>
        <shortName evidence="5">DHQ synthase</shortName>
        <ecNumber evidence="5">1.4.1.24</ecNumber>
    </recommendedName>
    <alternativeName>
        <fullName evidence="5">3-dehydroquinate synthase II</fullName>
    </alternativeName>
</protein>
<evidence type="ECO:0000313" key="9">
    <source>
        <dbReference type="Proteomes" id="UP001301797"/>
    </source>
</evidence>
<keyword evidence="4 5" id="KW-0057">Aromatic amino acid biosynthesis</keyword>
<dbReference type="Proteomes" id="UP001301797">
    <property type="component" value="Chromosome"/>
</dbReference>
<dbReference type="Pfam" id="PF26558">
    <property type="entry name" value="DHQS_2nd"/>
    <property type="match status" value="1"/>
</dbReference>
<keyword evidence="3 5" id="KW-0520">NAD</keyword>
<comment type="function">
    <text evidence="5">Catalyzes the oxidative deamination and cyclization of 2-amino-3,7-dideoxy-D-threo-hept-6-ulosonic acid (ADH) to yield 3-dehydroquinate (DHQ), which is fed into the canonical shikimic pathway of aromatic amino acid biosynthesis.</text>
</comment>
<keyword evidence="2 5" id="KW-0560">Oxidoreductase</keyword>
<keyword evidence="1 5" id="KW-0028">Amino-acid biosynthesis</keyword>
<sequence>MAKEFWIDLRDWDKDAATTAIEQGADAIMAEDASLVRQLGRIKTIAPDGDLKPGEDIFEVEIRDQESEAEAVSKSKQGFVIVSTTDWTVIPLENLVAQSDRIIAAVNNQEEAEMALGVLEKGVAGILLKNNNPAVIMSVAKVVLEKTALVDLEAFTVKSVSPVGMGDRVCVDTCTIMKDGEGMLVGNTSSSFLLVHAETLENPYVAPRPFRVNAGAVHAYAMMENGKTSYLAEIKAGDRVLVADKDGKTYGATVGRVKIEKRPLLLVEAENEGKVISLVLQNAETIRLVGEDKKPVSVVDLKPGDRILGHPESGGRHFGHAVSESILEK</sequence>
<keyword evidence="9" id="KW-1185">Reference proteome</keyword>
<dbReference type="PIRSF" id="PIRSF006655">
    <property type="entry name" value="DHQ_synth"/>
    <property type="match status" value="1"/>
</dbReference>
<organism evidence="8 9">
    <name type="scientific">Methanochimaera problematica</name>
    <dbReference type="NCBI Taxonomy" id="2609417"/>
    <lineage>
        <taxon>Archaea</taxon>
        <taxon>Methanobacteriati</taxon>
        <taxon>Methanobacteriota</taxon>
        <taxon>Stenosarchaea group</taxon>
        <taxon>Methanomicrobia</taxon>
        <taxon>Methanomicrobiales</taxon>
        <taxon>Methanomicrobiaceae</taxon>
        <taxon>Methanochimaera</taxon>
    </lineage>
</organism>
<dbReference type="PANTHER" id="PTHR33563">
    <property type="match status" value="1"/>
</dbReference>
<comment type="similarity">
    <text evidence="5">Belongs to the archaeal-type DHQ synthase family.</text>
</comment>
<reference evidence="8 9" key="1">
    <citation type="submission" date="2019-09" db="EMBL/GenBank/DDBJ databases">
        <title>The complete genome of Methanoplanus sp. FWC-SCC4.</title>
        <authorList>
            <person name="Chen S.-C."/>
            <person name="Zhou Y.-Z."/>
            <person name="Lai M.-C."/>
        </authorList>
    </citation>
    <scope>NUCLEOTIDE SEQUENCE [LARGE SCALE GENOMIC DNA]</scope>
    <source>
        <strain evidence="8 9">FWC-SCC4</strain>
    </source>
</reference>
<dbReference type="EC" id="1.4.1.24" evidence="5"/>
<evidence type="ECO:0000259" key="6">
    <source>
        <dbReference type="Pfam" id="PF01959"/>
    </source>
</evidence>
<proteinExistence type="inferred from homology"/>
<dbReference type="EMBL" id="CP043875">
    <property type="protein sequence ID" value="WOF17368.1"/>
    <property type="molecule type" value="Genomic_DNA"/>
</dbReference>
<dbReference type="InterPro" id="IPR002812">
    <property type="entry name" value="DHQS"/>
</dbReference>